<protein>
    <submittedName>
        <fullName evidence="2">C-methyltransferase CouO</fullName>
        <ecNumber evidence="2">2.1.1.-</ecNumber>
    </submittedName>
</protein>
<dbReference type="InterPro" id="IPR029063">
    <property type="entry name" value="SAM-dependent_MTases_sf"/>
</dbReference>
<evidence type="ECO:0000259" key="1">
    <source>
        <dbReference type="Pfam" id="PF13847"/>
    </source>
</evidence>
<dbReference type="AlphaFoldDB" id="A0A517NQJ3"/>
<dbReference type="EC" id="2.1.1.-" evidence="2"/>
<evidence type="ECO:0000313" key="3">
    <source>
        <dbReference type="Proteomes" id="UP000319817"/>
    </source>
</evidence>
<evidence type="ECO:0000313" key="2">
    <source>
        <dbReference type="EMBL" id="QDT09396.1"/>
    </source>
</evidence>
<dbReference type="EMBL" id="CP036526">
    <property type="protein sequence ID" value="QDT09396.1"/>
    <property type="molecule type" value="Genomic_DNA"/>
</dbReference>
<accession>A0A517NQJ3</accession>
<dbReference type="PANTHER" id="PTHR43861:SF1">
    <property type="entry name" value="TRANS-ACONITATE 2-METHYLTRANSFERASE"/>
    <property type="match status" value="1"/>
</dbReference>
<sequence length="211" mass="23219">MESQEEAQQYGQMDHSAVNRQFVDDLVAGGDIGLQVIDLGCGTAAIPIQLCQRLDDVRVIGVDSSISMLEIAKVEVDYAGMLDRIFLEQGDAKAIDEFQESAADTVISNSLLHHLADPKHGLEAAFYLCRDEGRLFLRDLVRPGTDAEVEKLVALYAEGESGFAQQLLRQSFHAALTLDEIREIAGGFGIDAEHVQMSSDRHWTIDCQKPT</sequence>
<dbReference type="GO" id="GO:0008168">
    <property type="term" value="F:methyltransferase activity"/>
    <property type="evidence" value="ECO:0007669"/>
    <property type="project" value="UniProtKB-KW"/>
</dbReference>
<organism evidence="2 3">
    <name type="scientific">Stieleria marina</name>
    <dbReference type="NCBI Taxonomy" id="1930275"/>
    <lineage>
        <taxon>Bacteria</taxon>
        <taxon>Pseudomonadati</taxon>
        <taxon>Planctomycetota</taxon>
        <taxon>Planctomycetia</taxon>
        <taxon>Pirellulales</taxon>
        <taxon>Pirellulaceae</taxon>
        <taxon>Stieleria</taxon>
    </lineage>
</organism>
<dbReference type="Gene3D" id="3.40.50.150">
    <property type="entry name" value="Vaccinia Virus protein VP39"/>
    <property type="match status" value="1"/>
</dbReference>
<proteinExistence type="predicted"/>
<dbReference type="Pfam" id="PF13847">
    <property type="entry name" value="Methyltransf_31"/>
    <property type="match status" value="1"/>
</dbReference>
<dbReference type="PANTHER" id="PTHR43861">
    <property type="entry name" value="TRANS-ACONITATE 2-METHYLTRANSFERASE-RELATED"/>
    <property type="match status" value="1"/>
</dbReference>
<dbReference type="SUPFAM" id="SSF53335">
    <property type="entry name" value="S-adenosyl-L-methionine-dependent methyltransferases"/>
    <property type="match status" value="1"/>
</dbReference>
<keyword evidence="3" id="KW-1185">Reference proteome</keyword>
<feature type="domain" description="Methyltransferase" evidence="1">
    <location>
        <begin position="33"/>
        <end position="145"/>
    </location>
</feature>
<reference evidence="2 3" key="1">
    <citation type="submission" date="2019-02" db="EMBL/GenBank/DDBJ databases">
        <title>Deep-cultivation of Planctomycetes and their phenomic and genomic characterization uncovers novel biology.</title>
        <authorList>
            <person name="Wiegand S."/>
            <person name="Jogler M."/>
            <person name="Boedeker C."/>
            <person name="Pinto D."/>
            <person name="Vollmers J."/>
            <person name="Rivas-Marin E."/>
            <person name="Kohn T."/>
            <person name="Peeters S.H."/>
            <person name="Heuer A."/>
            <person name="Rast P."/>
            <person name="Oberbeckmann S."/>
            <person name="Bunk B."/>
            <person name="Jeske O."/>
            <person name="Meyerdierks A."/>
            <person name="Storesund J.E."/>
            <person name="Kallscheuer N."/>
            <person name="Luecker S."/>
            <person name="Lage O.M."/>
            <person name="Pohl T."/>
            <person name="Merkel B.J."/>
            <person name="Hornburger P."/>
            <person name="Mueller R.-W."/>
            <person name="Bruemmer F."/>
            <person name="Labrenz M."/>
            <person name="Spormann A.M."/>
            <person name="Op den Camp H."/>
            <person name="Overmann J."/>
            <person name="Amann R."/>
            <person name="Jetten M.S.M."/>
            <person name="Mascher T."/>
            <person name="Medema M.H."/>
            <person name="Devos D.P."/>
            <person name="Kaster A.-K."/>
            <person name="Ovreas L."/>
            <person name="Rohde M."/>
            <person name="Galperin M.Y."/>
            <person name="Jogler C."/>
        </authorList>
    </citation>
    <scope>NUCLEOTIDE SEQUENCE [LARGE SCALE GENOMIC DNA]</scope>
    <source>
        <strain evidence="2 3">K23_9</strain>
    </source>
</reference>
<dbReference type="InterPro" id="IPR025714">
    <property type="entry name" value="Methyltranfer_dom"/>
</dbReference>
<keyword evidence="2" id="KW-0489">Methyltransferase</keyword>
<name>A0A517NQJ3_9BACT</name>
<keyword evidence="2" id="KW-0808">Transferase</keyword>
<dbReference type="GO" id="GO:0032259">
    <property type="term" value="P:methylation"/>
    <property type="evidence" value="ECO:0007669"/>
    <property type="project" value="UniProtKB-KW"/>
</dbReference>
<dbReference type="CDD" id="cd02440">
    <property type="entry name" value="AdoMet_MTases"/>
    <property type="match status" value="1"/>
</dbReference>
<dbReference type="Proteomes" id="UP000319817">
    <property type="component" value="Chromosome"/>
</dbReference>
<gene>
    <name evidence="2" type="primary">couO</name>
    <name evidence="2" type="ORF">K239x_13420</name>
</gene>